<accession>A0A1I5VDP2</accession>
<dbReference type="EMBL" id="FOXU01000001">
    <property type="protein sequence ID" value="SFQ05619.1"/>
    <property type="molecule type" value="Genomic_DNA"/>
</dbReference>
<dbReference type="STRING" id="126156.SAMN05421670_0771"/>
<proteinExistence type="predicted"/>
<evidence type="ECO:0000313" key="3">
    <source>
        <dbReference type="Proteomes" id="UP000198734"/>
    </source>
</evidence>
<reference evidence="3" key="1">
    <citation type="submission" date="2016-10" db="EMBL/GenBank/DDBJ databases">
        <authorList>
            <person name="Varghese N."/>
            <person name="Submissions S."/>
        </authorList>
    </citation>
    <scope>NUCLEOTIDE SEQUENCE [LARGE SCALE GENOMIC DNA]</scope>
    <source>
        <strain evidence="3">DSM 11706</strain>
    </source>
</reference>
<dbReference type="CDD" id="cd04301">
    <property type="entry name" value="NAT_SF"/>
    <property type="match status" value="1"/>
</dbReference>
<feature type="domain" description="N-acetyltransferase" evidence="1">
    <location>
        <begin position="1"/>
        <end position="139"/>
    </location>
</feature>
<organism evidence="2 3">
    <name type="scientific">Psychrobacillus psychrotolerans</name>
    <dbReference type="NCBI Taxonomy" id="126156"/>
    <lineage>
        <taxon>Bacteria</taxon>
        <taxon>Bacillati</taxon>
        <taxon>Bacillota</taxon>
        <taxon>Bacilli</taxon>
        <taxon>Bacillales</taxon>
        <taxon>Bacillaceae</taxon>
        <taxon>Psychrobacillus</taxon>
    </lineage>
</organism>
<dbReference type="SUPFAM" id="SSF55729">
    <property type="entry name" value="Acyl-CoA N-acyltransferases (Nat)"/>
    <property type="match status" value="1"/>
</dbReference>
<keyword evidence="2" id="KW-0808">Transferase</keyword>
<dbReference type="InterPro" id="IPR016181">
    <property type="entry name" value="Acyl_CoA_acyltransferase"/>
</dbReference>
<dbReference type="InterPro" id="IPR000182">
    <property type="entry name" value="GNAT_dom"/>
</dbReference>
<sequence>MNWYEKLNQYFPVDEMKSRVHMETLLTDKEDIYIKDEGPKHVLMYVEFENFIFVDYLFVSKEARGEGLGRKLLSQLKEKNKVILLEVEPVNYDDSDSEKRLKFYAREEFKHATRIGYSRRSLATGENTILEILYWSPTDQDEYAIYEAMKWTYENIHTYKDEHFYGDSYDASHEVLVFNDEDKKNMLKPY</sequence>
<dbReference type="Proteomes" id="UP000198734">
    <property type="component" value="Unassembled WGS sequence"/>
</dbReference>
<keyword evidence="3" id="KW-1185">Reference proteome</keyword>
<gene>
    <name evidence="2" type="ORF">SAMN05421670_0771</name>
</gene>
<dbReference type="PROSITE" id="PS51186">
    <property type="entry name" value="GNAT"/>
    <property type="match status" value="1"/>
</dbReference>
<evidence type="ECO:0000313" key="2">
    <source>
        <dbReference type="EMBL" id="SFQ05619.1"/>
    </source>
</evidence>
<name>A0A1I5VDP2_9BACI</name>
<dbReference type="GO" id="GO:0016747">
    <property type="term" value="F:acyltransferase activity, transferring groups other than amino-acyl groups"/>
    <property type="evidence" value="ECO:0007669"/>
    <property type="project" value="InterPro"/>
</dbReference>
<dbReference type="AlphaFoldDB" id="A0A1I5VDP2"/>
<dbReference type="Gene3D" id="3.40.630.30">
    <property type="match status" value="1"/>
</dbReference>
<dbReference type="RefSeq" id="WP_093534344.1">
    <property type="nucleotide sequence ID" value="NZ_CP183885.1"/>
</dbReference>
<protein>
    <submittedName>
        <fullName evidence="2">Acetyltransferase (GNAT) domain-containing protein</fullName>
    </submittedName>
</protein>
<dbReference type="OrthoDB" id="2425381at2"/>
<evidence type="ECO:0000259" key="1">
    <source>
        <dbReference type="PROSITE" id="PS51186"/>
    </source>
</evidence>
<dbReference type="Pfam" id="PF13508">
    <property type="entry name" value="Acetyltransf_7"/>
    <property type="match status" value="1"/>
</dbReference>